<dbReference type="Gene3D" id="3.40.630.30">
    <property type="match status" value="1"/>
</dbReference>
<keyword evidence="3" id="KW-1185">Reference proteome</keyword>
<dbReference type="EMBL" id="SRXT01000001">
    <property type="protein sequence ID" value="TGX55863.1"/>
    <property type="molecule type" value="Genomic_DNA"/>
</dbReference>
<comment type="caution">
    <text evidence="2">The sequence shown here is derived from an EMBL/GenBank/DDBJ whole genome shotgun (WGS) entry which is preliminary data.</text>
</comment>
<dbReference type="OrthoDB" id="9812289at2"/>
<gene>
    <name evidence="2" type="ORF">E5A73_01700</name>
</gene>
<organism evidence="2 3">
    <name type="scientific">Sphingomonas gei</name>
    <dbReference type="NCBI Taxonomy" id="1395960"/>
    <lineage>
        <taxon>Bacteria</taxon>
        <taxon>Pseudomonadati</taxon>
        <taxon>Pseudomonadota</taxon>
        <taxon>Alphaproteobacteria</taxon>
        <taxon>Sphingomonadales</taxon>
        <taxon>Sphingomonadaceae</taxon>
        <taxon>Sphingomonas</taxon>
    </lineage>
</organism>
<dbReference type="InterPro" id="IPR016181">
    <property type="entry name" value="Acyl_CoA_acyltransferase"/>
</dbReference>
<evidence type="ECO:0000259" key="1">
    <source>
        <dbReference type="PROSITE" id="PS51186"/>
    </source>
</evidence>
<evidence type="ECO:0000313" key="2">
    <source>
        <dbReference type="EMBL" id="TGX55863.1"/>
    </source>
</evidence>
<keyword evidence="2" id="KW-0808">Transferase</keyword>
<dbReference type="InterPro" id="IPR000182">
    <property type="entry name" value="GNAT_dom"/>
</dbReference>
<dbReference type="Pfam" id="PF00583">
    <property type="entry name" value="Acetyltransf_1"/>
    <property type="match status" value="1"/>
</dbReference>
<name>A0A4S1XJ52_9SPHN</name>
<dbReference type="CDD" id="cd04301">
    <property type="entry name" value="NAT_SF"/>
    <property type="match status" value="1"/>
</dbReference>
<proteinExistence type="predicted"/>
<dbReference type="PROSITE" id="PS51186">
    <property type="entry name" value="GNAT"/>
    <property type="match status" value="1"/>
</dbReference>
<feature type="domain" description="N-acetyltransferase" evidence="1">
    <location>
        <begin position="3"/>
        <end position="148"/>
    </location>
</feature>
<dbReference type="SUPFAM" id="SSF55729">
    <property type="entry name" value="Acyl-CoA N-acyltransferases (Nat)"/>
    <property type="match status" value="1"/>
</dbReference>
<accession>A0A4S1XJ52</accession>
<dbReference type="RefSeq" id="WP_135962063.1">
    <property type="nucleotide sequence ID" value="NZ_SRXT01000001.1"/>
</dbReference>
<evidence type="ECO:0000313" key="3">
    <source>
        <dbReference type="Proteomes" id="UP000306147"/>
    </source>
</evidence>
<sequence length="152" mass="16904">MSVGYERWQGPVADAADPLLALCRSIFPDFTDSYLLDRLPRLTDPMLWLAVEGGEWQGFKLGYRRGGDMLYSWLGGVTPELRGRGVAAELMRRQHADAAACGYRLVETRTRAANNPMIVLNLRQGFHVAGFETDARGIPVVIQRKELASPQA</sequence>
<dbReference type="Proteomes" id="UP000306147">
    <property type="component" value="Unassembled WGS sequence"/>
</dbReference>
<dbReference type="GO" id="GO:0016747">
    <property type="term" value="F:acyltransferase activity, transferring groups other than amino-acyl groups"/>
    <property type="evidence" value="ECO:0007669"/>
    <property type="project" value="InterPro"/>
</dbReference>
<dbReference type="AlphaFoldDB" id="A0A4S1XJ52"/>
<protein>
    <submittedName>
        <fullName evidence="2">GNAT family N-acetyltransferase</fullName>
    </submittedName>
</protein>
<reference evidence="2 3" key="1">
    <citation type="submission" date="2019-04" db="EMBL/GenBank/DDBJ databases">
        <title>Sphingomonas psychrotolerans sp. nov., isolated from soil in the Tianshan Mountains, Xinjiang, China.</title>
        <authorList>
            <person name="Luo Y."/>
            <person name="Sheng H."/>
        </authorList>
    </citation>
    <scope>NUCLEOTIDE SEQUENCE [LARGE SCALE GENOMIC DNA]</scope>
    <source>
        <strain evidence="2 3">ZFGT-11</strain>
    </source>
</reference>